<evidence type="ECO:0000256" key="1">
    <source>
        <dbReference type="SAM" id="MobiDB-lite"/>
    </source>
</evidence>
<dbReference type="Proteomes" id="UP001148838">
    <property type="component" value="Unassembled WGS sequence"/>
</dbReference>
<accession>A0ABQ8RVD6</accession>
<organism evidence="2 3">
    <name type="scientific">Periplaneta americana</name>
    <name type="common">American cockroach</name>
    <name type="synonym">Blatta americana</name>
    <dbReference type="NCBI Taxonomy" id="6978"/>
    <lineage>
        <taxon>Eukaryota</taxon>
        <taxon>Metazoa</taxon>
        <taxon>Ecdysozoa</taxon>
        <taxon>Arthropoda</taxon>
        <taxon>Hexapoda</taxon>
        <taxon>Insecta</taxon>
        <taxon>Pterygota</taxon>
        <taxon>Neoptera</taxon>
        <taxon>Polyneoptera</taxon>
        <taxon>Dictyoptera</taxon>
        <taxon>Blattodea</taxon>
        <taxon>Blattoidea</taxon>
        <taxon>Blattidae</taxon>
        <taxon>Blattinae</taxon>
        <taxon>Periplaneta</taxon>
    </lineage>
</organism>
<gene>
    <name evidence="2" type="ORF">ANN_27822</name>
</gene>
<protein>
    <submittedName>
        <fullName evidence="2">Uncharacterized protein</fullName>
    </submittedName>
</protein>
<evidence type="ECO:0000313" key="2">
    <source>
        <dbReference type="EMBL" id="KAJ4425626.1"/>
    </source>
</evidence>
<proteinExistence type="predicted"/>
<keyword evidence="3" id="KW-1185">Reference proteome</keyword>
<name>A0ABQ8RVD6_PERAM</name>
<evidence type="ECO:0000313" key="3">
    <source>
        <dbReference type="Proteomes" id="UP001148838"/>
    </source>
</evidence>
<sequence length="296" mass="33676">MEKSATATDSAQRCHLCGATSKTFNNIDDMLARKVDASGIKFGLSTLHAWIRLFECLLHLSYKLDIKKWQIRTDEERETLNRNKIRIRQGFKEKLALDVDSPKQGYGSSNDGNTARRFFENSAVSSEITGVDEEIITRFRVILQTLLSGYAIDVDNFQVYTLETARKYVNRYPWYYMPTTVHKILIHSPHIISSALLPIGQLSEDAQEARNKDIRKYREGFSRKSSRENTMQDVFNHLLVSSDPYITSLRNLPRKKLKHLSADVISLLSPPDASTHLDVSTQAPDEDDSADSDACE</sequence>
<comment type="caution">
    <text evidence="2">The sequence shown here is derived from an EMBL/GenBank/DDBJ whole genome shotgun (WGS) entry which is preliminary data.</text>
</comment>
<feature type="region of interest" description="Disordered" evidence="1">
    <location>
        <begin position="271"/>
        <end position="296"/>
    </location>
</feature>
<reference evidence="2 3" key="1">
    <citation type="journal article" date="2022" name="Allergy">
        <title>Genome assembly and annotation of Periplaneta americana reveal a comprehensive cockroach allergen profile.</title>
        <authorList>
            <person name="Wang L."/>
            <person name="Xiong Q."/>
            <person name="Saelim N."/>
            <person name="Wang L."/>
            <person name="Nong W."/>
            <person name="Wan A.T."/>
            <person name="Shi M."/>
            <person name="Liu X."/>
            <person name="Cao Q."/>
            <person name="Hui J.H.L."/>
            <person name="Sookrung N."/>
            <person name="Leung T.F."/>
            <person name="Tungtrongchitr A."/>
            <person name="Tsui S.K.W."/>
        </authorList>
    </citation>
    <scope>NUCLEOTIDE SEQUENCE [LARGE SCALE GENOMIC DNA]</scope>
    <source>
        <strain evidence="2">PWHHKU_190912</strain>
    </source>
</reference>
<dbReference type="EMBL" id="JAJSOF020000042">
    <property type="protein sequence ID" value="KAJ4425626.1"/>
    <property type="molecule type" value="Genomic_DNA"/>
</dbReference>
<feature type="compositionally biased region" description="Acidic residues" evidence="1">
    <location>
        <begin position="284"/>
        <end position="296"/>
    </location>
</feature>